<organism evidence="4 5">
    <name type="scientific">Solanum tuberosum</name>
    <name type="common">Potato</name>
    <dbReference type="NCBI Taxonomy" id="4113"/>
    <lineage>
        <taxon>Eukaryota</taxon>
        <taxon>Viridiplantae</taxon>
        <taxon>Streptophyta</taxon>
        <taxon>Embryophyta</taxon>
        <taxon>Tracheophyta</taxon>
        <taxon>Spermatophyta</taxon>
        <taxon>Magnoliopsida</taxon>
        <taxon>eudicotyledons</taxon>
        <taxon>Gunneridae</taxon>
        <taxon>Pentapetalae</taxon>
        <taxon>asterids</taxon>
        <taxon>lamiids</taxon>
        <taxon>Solanales</taxon>
        <taxon>Solanaceae</taxon>
        <taxon>Solanoideae</taxon>
        <taxon>Solaneae</taxon>
        <taxon>Solanum</taxon>
    </lineage>
</organism>
<dbReference type="InterPro" id="IPR036890">
    <property type="entry name" value="HATPase_C_sf"/>
</dbReference>
<evidence type="ECO:0000259" key="3">
    <source>
        <dbReference type="Pfam" id="PF25794"/>
    </source>
</evidence>
<dbReference type="Pfam" id="PF25794">
    <property type="entry name" value="SACS"/>
    <property type="match status" value="1"/>
</dbReference>
<feature type="region of interest" description="Disordered" evidence="1">
    <location>
        <begin position="1"/>
        <end position="139"/>
    </location>
</feature>
<feature type="compositionally biased region" description="Low complexity" evidence="1">
    <location>
        <begin position="571"/>
        <end position="585"/>
    </location>
</feature>
<feature type="domain" description="Protein NO VEIN C-terminal" evidence="2">
    <location>
        <begin position="3730"/>
        <end position="3811"/>
    </location>
</feature>
<feature type="region of interest" description="Disordered" evidence="1">
    <location>
        <begin position="3528"/>
        <end position="3559"/>
    </location>
</feature>
<dbReference type="SUPFAM" id="SSF55874">
    <property type="entry name" value="ATPase domain of HSP90 chaperone/DNA topoisomerase II/histidine kinase"/>
    <property type="match status" value="1"/>
</dbReference>
<name>A0ABQ7TZB9_SOLTU</name>
<evidence type="ECO:0008006" key="6">
    <source>
        <dbReference type="Google" id="ProtNLM"/>
    </source>
</evidence>
<dbReference type="InterPro" id="IPR058210">
    <property type="entry name" value="SACS/Nov_dom"/>
</dbReference>
<dbReference type="PANTHER" id="PTHR32387:SF0">
    <property type="entry name" value="PROTEIN NO VEIN"/>
    <property type="match status" value="1"/>
</dbReference>
<reference evidence="4 5" key="1">
    <citation type="journal article" date="2021" name="bioRxiv">
        <title>Chromosome-scale and haplotype-resolved genome assembly of a tetraploid potato cultivar.</title>
        <authorList>
            <person name="Sun H."/>
            <person name="Jiao W.-B."/>
            <person name="Krause K."/>
            <person name="Campoy J.A."/>
            <person name="Goel M."/>
            <person name="Folz-Donahue K."/>
            <person name="Kukat C."/>
            <person name="Huettel B."/>
            <person name="Schneeberger K."/>
        </authorList>
    </citation>
    <scope>NUCLEOTIDE SEQUENCE [LARGE SCALE GENOMIC DNA]</scope>
    <source>
        <strain evidence="4">SolTubOtavaFocal</strain>
        <tissue evidence="4">Leaves</tissue>
    </source>
</reference>
<dbReference type="EMBL" id="JAIVGD010000028">
    <property type="protein sequence ID" value="KAH0739843.1"/>
    <property type="molecule type" value="Genomic_DNA"/>
</dbReference>
<evidence type="ECO:0000256" key="1">
    <source>
        <dbReference type="SAM" id="MobiDB-lite"/>
    </source>
</evidence>
<feature type="compositionally biased region" description="Basic and acidic residues" evidence="1">
    <location>
        <begin position="3341"/>
        <end position="3351"/>
    </location>
</feature>
<feature type="compositionally biased region" description="Basic and acidic residues" evidence="1">
    <location>
        <begin position="3365"/>
        <end position="3375"/>
    </location>
</feature>
<dbReference type="PANTHER" id="PTHR32387">
    <property type="entry name" value="WU:FJ29H11"/>
    <property type="match status" value="1"/>
</dbReference>
<feature type="compositionally biased region" description="Polar residues" evidence="1">
    <location>
        <begin position="461"/>
        <end position="470"/>
    </location>
</feature>
<accession>A0ABQ7TZB9</accession>
<feature type="compositionally biased region" description="Basic and acidic residues" evidence="1">
    <location>
        <begin position="384"/>
        <end position="393"/>
    </location>
</feature>
<feature type="region of interest" description="Disordered" evidence="1">
    <location>
        <begin position="447"/>
        <end position="471"/>
    </location>
</feature>
<dbReference type="InterPro" id="IPR052957">
    <property type="entry name" value="Auxin_embryo_med"/>
</dbReference>
<evidence type="ECO:0000313" key="5">
    <source>
        <dbReference type="Proteomes" id="UP000826656"/>
    </source>
</evidence>
<feature type="region of interest" description="Disordered" evidence="1">
    <location>
        <begin position="561"/>
        <end position="585"/>
    </location>
</feature>
<feature type="compositionally biased region" description="Acidic residues" evidence="1">
    <location>
        <begin position="370"/>
        <end position="383"/>
    </location>
</feature>
<protein>
    <recommendedName>
        <fullName evidence="6">Protein NO VEIN C-terminal domain-containing protein</fullName>
    </recommendedName>
</protein>
<dbReference type="InterPro" id="IPR024975">
    <property type="entry name" value="NOV_C"/>
</dbReference>
<evidence type="ECO:0000259" key="2">
    <source>
        <dbReference type="Pfam" id="PF13020"/>
    </source>
</evidence>
<gene>
    <name evidence="4" type="ORF">KY290_038548</name>
</gene>
<dbReference type="NCBIfam" id="NF047352">
    <property type="entry name" value="P_loop_sacsin"/>
    <property type="match status" value="1"/>
</dbReference>
<dbReference type="Pfam" id="PF13020">
    <property type="entry name" value="NOV_C"/>
    <property type="match status" value="1"/>
</dbReference>
<feature type="region of interest" description="Disordered" evidence="1">
    <location>
        <begin position="364"/>
        <end position="403"/>
    </location>
</feature>
<comment type="caution">
    <text evidence="4">The sequence shown here is derived from an EMBL/GenBank/DDBJ whole genome shotgun (WGS) entry which is preliminary data.</text>
</comment>
<feature type="compositionally biased region" description="Acidic residues" evidence="1">
    <location>
        <begin position="448"/>
        <end position="460"/>
    </location>
</feature>
<feature type="compositionally biased region" description="Polar residues" evidence="1">
    <location>
        <begin position="3355"/>
        <end position="3364"/>
    </location>
</feature>
<feature type="compositionally biased region" description="Low complexity" evidence="1">
    <location>
        <begin position="94"/>
        <end position="106"/>
    </location>
</feature>
<dbReference type="Gene3D" id="3.30.565.10">
    <property type="entry name" value="Histidine kinase-like ATPase, C-terminal domain"/>
    <property type="match status" value="1"/>
</dbReference>
<keyword evidence="5" id="KW-1185">Reference proteome</keyword>
<feature type="domain" description="Sacsin/Nov" evidence="3">
    <location>
        <begin position="1270"/>
        <end position="1360"/>
    </location>
</feature>
<evidence type="ECO:0000313" key="4">
    <source>
        <dbReference type="EMBL" id="KAH0739843.1"/>
    </source>
</evidence>
<feature type="region of interest" description="Disordered" evidence="1">
    <location>
        <begin position="3324"/>
        <end position="3378"/>
    </location>
</feature>
<dbReference type="Proteomes" id="UP000826656">
    <property type="component" value="Unassembled WGS sequence"/>
</dbReference>
<proteinExistence type="predicted"/>
<feature type="compositionally biased region" description="Polar residues" evidence="1">
    <location>
        <begin position="3541"/>
        <end position="3552"/>
    </location>
</feature>
<sequence>MYGRPPYNGGGWHGAQPPFNGWPRAEPPYNGGGSSWRGAEPPYNGGGSSWRGSEPPLYGRGSGWNGAPPPPPPPLGYQSPHVNHHPQSPNLFHPSNNPNFPVQNPNFRGFPVQTKPRFQFQRPPPPPPPQAKSSSNSGEIVLKVDRAVKKARRDLVEAGENVSTWKVSQAALAIVKADSWESLGVKMQNVPSLHSLILIEGKIVAFIHCFVAVLRVTTLYDLEVAICKNEGIEQFEKLELGPLLKHPLIIHYFSVNPGVSEVFKITHEEIMSFLSEFMDGNGSTVMKVDELLNFIAEKKSSGSREKLGVRIQSLGMHITFIQQARLFETSAKNKYMHTVKKEPSKIIRKRPILSAQKKQLDKNFISISSDSEDTSSDSDQDETENTKSSEEPHISPYPSASVEMKPYGLKAEVEELDENFTSISERITSFSSANGEFCGKHIRFISSDSEDANSDGDQDETGNIKNSEQPSICPYLNASEEMMPLGLETEVKVSLHTTSGSDIYSKDISQSDSTFRSLLDKIERDLRQSKRKRKFDDIQSLMASHTEVVKRKVVQTKPFTRRKGTKISPLGNQASNGSSDSSQGNDSIKMFVNTWKEACRTNNVDEVFERMLQFYKVKKKAKVTTLFSSFPFCGLLQVAVTSIQHGMWDSLYDKLQMFNQFELTSTGAENCVNSICIEVESPERGATNHSDRLLVCESGFTVGDIIGKISTYFEGGDDAWSTASSHHEKFFFLLKKFCKLESWLTEQFSVKQFESLGYGDIWSFLEKNMHLFSHTLPSCLTGDMHEKPSLVPSMLDYQFDLLLSQASQCLWETEEVGKRRISELLMRQFPLVCLKVAGSDLMMGVEGFMKINKGDMTLKSVVFSGTLLKEDAVGRFHKNMLEKMGLENGEGNGARIVMSKEAKKVLLKSPMLIDLNLWSHWDVVFAPSLGSLAGWLLNEVSTKELLYLVTACGKVVRVDHSATVDSFLNVLLQGNPFDTAVKLLSLLVLYGGEKNVPFSLLKCHARHAFEVLIEHYEETKSQDPLKDTKFMSRQVINDRSTFTINSKVPRSDRVDSAMSFVSRFVLDCLGYLPVEFYCFAADILLAGLQPFVKDAPSAILGECECVEQRLMLHRVGMLLGIMDWVDDKQKLASSSASSLLMSSGSSCLGVTELDLSEDSTVMHVVSNKYPLSRSGISLSPDPMQQDENQEACCSAVVTNVHLDNLAGYAKMHSCELECSVARVIESIQQEEFGLQPAQSLVESALLKKQHARLGRALHCLSQELYSEDSHFILELVQNADDNTYPETVEPSLTFILQDKGIVVLNNERGFSADDIRALCDVGNSTKKGRNAGYIGKKGIGFKSVFRVTDAPEIHSNGFHIKFDITNGQIGFVLPTVVPPCDIDFYTRLASTNPDCNHWKTCIVLPLRSSLLERSSGKNIISMFADLHPSLLLFLHRLHCIKFRNMLSDSIIVMRKEVVGNGIVNVSYGEEKMTCYVVSQKLQADTIRPDTPTTEISIAFTLQETADGSYNPLLDQQHVFSFLPLRKYGLKFILQGDFVLPSSREGVDGDSPWNQWLLSEFPSLFVSAERSFCDLPCFRDNPAKGVTAYMSFVPLVGDVHGFFCSLPRMILSRLRTSNCLLLEGTENEWVAPCRVLSNWTEESRKLLPDSLLRKHLGLGFLHKDIILPDLLARVLGIEKYGLKVLFQVMTSLCSSEDGLKSMGLGWLCVWLNTVYNLLSNSESSAGFRTATDLMNDLRKIPFIPLSDGKYGSLDEGVIWLHLDPLGSTIDDKYAAETFPGLYASLRTVSSALLSAAAALGTSHCESSILDNVTRILYRAGVEPLSAHQIAKKHIVPSLYREQNGRSHREIMTEDLAFFMLHLQSNCPDCQSEKEQIIREVRDSAFCQCDSCICQCPELHSNSLFLAFLPLRKYGLKYKLQGDFVVPSSGDEVADDIAWNQWLLSEFPGLFASTERLFCDLSCFRNNPAKGVTAYMSFVPVVGEDHGFFSSLPRMILSRLRMSNCLILEGTENEWVAPCKVLRNWTEESRNLLPDSLLQKHLGVGFLHKDIVLSDLLARALGIVEYGLKALIQVITSLCSSEDGLKLMGLGWISAWLNTVYTLLSNGKDSAGFETESDLMKDLKKIPFIPLSDGNYGSLDEGAIWLQFDSMGYMIDGDYVPETFPRLHASLRIVSPALLSAAATLGTSNRESSEVDNVIKMLYRAGVQRLSTHQIVKKHILPSLYSGKNGERYRDLMTEYVAFLMFHWQSSCPDCQLEKEQIINEVRVSAFCQCDSCVCQCPELHSNSLYFAFFPLRKYGLKYKLQGDFILPSSREADGDNAWNQWLLSEFPGLFVSTEGSFCNMPCFRDNPAKGVTVYMSFVPLVGEGHGFFSSLPQMILSRLRMSNCLIVEGAGAEWIAPCKVLRNWTEESRKLLPDSLLRKHLGVGLMHKDIILPDLLARALGVEEYGLKVLFQVITSLCSSKDGLRSMGLGWLSAFLNTIYTLLSDGKDLAGFGTESDLMRDLKKIPFIPLSDGKYGSLDEGAIWLHFHSLGATINDVYAPETFPRLYASVRTVSSALLSAAAALGTSCCGSSVVDNVSMMLYRVGVQRLSAHQIVKIHILPYLYREQNEQGHKEIMTEYLAFLMIHLQSSCCDCQSEKEQIIRELRDNVFILTNHGCRRPGEVPIHFSKEYGNPIDMGRLIQGLDLTWHEIEDTYLKHPVNRMLSGSVLKWRKFFQEMGISDFVQVLQVEKSMSDVCPLPINVTWDKDLIPVGSIAKDWMSEEFVNMLLLLSSTHDTGKCNYLLEVLDRLWDDYFSDKVTGFYFTSKGERKIFDSSFSRILCDVRWIASSLDNELHLPRELFHDCEAVRSIFGGNAPYTVPKVRSERLLTALGLKTQVTADDTLSILKVWRAKAPLRASVSQMSRFYTFMWNTMNTSERKVVEELCDAPCVFIPLKFGASLEDAVPGVLLSLKEVFWCDSTGSVDQVKMVNTKFVQQHPVTRILCSLYPGLHDFFVNRCGVDEFPHFHGYLQILLHLSAVALPLQEAKKVFHIFLKWADELKSGSLRYEDVDFLEKSLKEKQYLILPTAKNKWVSLNQSFGLICWCDDDKLRTEFEHFDNINFLYFGELNDENKEILRTKVSIFMRRVNIPSLSEVVTREIIYDDPTDTCFIASMVNWALPYAQQYMYNNYTDKYLQLSQSVFENLRCLQIVVVEKLFYRNVIRSVHIESEKQFECNCLLEGNILYATRGSDFHSIFMEISRLFYSRAPDLHLANFLHMITTMAKSGSTEEQIEFFILNCQKMPKLPVGESVWSLANIPLSTDSVTWLRTSCASKTISEKNTVNSKNKPGGNSYCSTRKTDHGGHDSRASVMKTQAASSIQPRKEETSKEVIEETSTQVPTQITCISNDPAACADWKTEHSFHGSCASVMRTHADSYIQPRREETIEEVIEETSALVPTQITCVHNDPVPADGKTGHGFYGSHASFMKTQASSDIQPRKEETVEGVMAETSALAPTEITCGRNDPAPTVDRKTDHGFRGSVMKTQAASGIQPRKPASTEITRGRNNPASGATLLGSRDTDHVCNRLISSTINAASSSAYNVTIPQDLNDSSFDMRERGQPSVGMGYPQQASLTGRFSSYVHNVLVPSTVNAAINNVTAPQDLNYNSFDARERVQLSSGMVYPQQPLSNSRFSDHVHNVLVPSTVNAAFTNVTAPQDLNYNSCDARERAQLSFGMVDPQQALFTGRLGESAAFNYFVGKFGKPFVKWVNETNETGLPYDLLVAGNEYIEVKATRSVTKDWFHITLREWQFALEKGELFSIAHVVLSPHNAATVTVYRNPARLCCLGKLQLALIIPK</sequence>